<evidence type="ECO:0000313" key="1">
    <source>
        <dbReference type="EMBL" id="KZT09089.1"/>
    </source>
</evidence>
<dbReference type="InParanoid" id="A0A165FK19"/>
<gene>
    <name evidence="1" type="ORF">LAESUDRAFT_712241</name>
</gene>
<reference evidence="1 2" key="1">
    <citation type="journal article" date="2016" name="Mol. Biol. Evol.">
        <title>Comparative Genomics of Early-Diverging Mushroom-Forming Fungi Provides Insights into the Origins of Lignocellulose Decay Capabilities.</title>
        <authorList>
            <person name="Nagy L.G."/>
            <person name="Riley R."/>
            <person name="Tritt A."/>
            <person name="Adam C."/>
            <person name="Daum C."/>
            <person name="Floudas D."/>
            <person name="Sun H."/>
            <person name="Yadav J.S."/>
            <person name="Pangilinan J."/>
            <person name="Larsson K.H."/>
            <person name="Matsuura K."/>
            <person name="Barry K."/>
            <person name="Labutti K."/>
            <person name="Kuo R."/>
            <person name="Ohm R.A."/>
            <person name="Bhattacharya S.S."/>
            <person name="Shirouzu T."/>
            <person name="Yoshinaga Y."/>
            <person name="Martin F.M."/>
            <person name="Grigoriev I.V."/>
            <person name="Hibbett D.S."/>
        </authorList>
    </citation>
    <scope>NUCLEOTIDE SEQUENCE [LARGE SCALE GENOMIC DNA]</scope>
    <source>
        <strain evidence="1 2">93-53</strain>
    </source>
</reference>
<dbReference type="GeneID" id="63823918"/>
<dbReference type="RefSeq" id="XP_040766829.1">
    <property type="nucleotide sequence ID" value="XM_040906889.1"/>
</dbReference>
<evidence type="ECO:0000313" key="2">
    <source>
        <dbReference type="Proteomes" id="UP000076871"/>
    </source>
</evidence>
<proteinExistence type="predicted"/>
<dbReference type="AlphaFoldDB" id="A0A165FK19"/>
<dbReference type="Proteomes" id="UP000076871">
    <property type="component" value="Unassembled WGS sequence"/>
</dbReference>
<dbReference type="OrthoDB" id="10251508at2759"/>
<protein>
    <submittedName>
        <fullName evidence="1">Uncharacterized protein</fullName>
    </submittedName>
</protein>
<accession>A0A165FK19</accession>
<name>A0A165FK19_9APHY</name>
<sequence length="132" mass="14454">MLEACRGWISEQDHFYVATLWALNNEPQQIYQIISGDPARGTLALEGDFRLKGTPVRVYQQSADAQSSLLSQDASTQGDSAISRTRFTLSLDVSPPEAGNMPPSLTSDDITIVLEDTFLAATENGLLIDRHN</sequence>
<dbReference type="EMBL" id="KV427612">
    <property type="protein sequence ID" value="KZT09089.1"/>
    <property type="molecule type" value="Genomic_DNA"/>
</dbReference>
<keyword evidence="2" id="KW-1185">Reference proteome</keyword>
<organism evidence="1 2">
    <name type="scientific">Laetiporus sulphureus 93-53</name>
    <dbReference type="NCBI Taxonomy" id="1314785"/>
    <lineage>
        <taxon>Eukaryota</taxon>
        <taxon>Fungi</taxon>
        <taxon>Dikarya</taxon>
        <taxon>Basidiomycota</taxon>
        <taxon>Agaricomycotina</taxon>
        <taxon>Agaricomycetes</taxon>
        <taxon>Polyporales</taxon>
        <taxon>Laetiporus</taxon>
    </lineage>
</organism>